<organism evidence="2 3">
    <name type="scientific">Hibiscus sabdariffa</name>
    <name type="common">roselle</name>
    <dbReference type="NCBI Taxonomy" id="183260"/>
    <lineage>
        <taxon>Eukaryota</taxon>
        <taxon>Viridiplantae</taxon>
        <taxon>Streptophyta</taxon>
        <taxon>Embryophyta</taxon>
        <taxon>Tracheophyta</taxon>
        <taxon>Spermatophyta</taxon>
        <taxon>Magnoliopsida</taxon>
        <taxon>eudicotyledons</taxon>
        <taxon>Gunneridae</taxon>
        <taxon>Pentapetalae</taxon>
        <taxon>rosids</taxon>
        <taxon>malvids</taxon>
        <taxon>Malvales</taxon>
        <taxon>Malvaceae</taxon>
        <taxon>Malvoideae</taxon>
        <taxon>Hibiscus</taxon>
    </lineage>
</organism>
<dbReference type="EMBL" id="JBBPBN010000019">
    <property type="protein sequence ID" value="KAK9017761.1"/>
    <property type="molecule type" value="Genomic_DNA"/>
</dbReference>
<evidence type="ECO:0000256" key="1">
    <source>
        <dbReference type="SAM" id="MobiDB-lite"/>
    </source>
</evidence>
<evidence type="ECO:0000313" key="2">
    <source>
        <dbReference type="EMBL" id="KAK9017761.1"/>
    </source>
</evidence>
<reference evidence="2 3" key="1">
    <citation type="journal article" date="2024" name="G3 (Bethesda)">
        <title>Genome assembly of Hibiscus sabdariffa L. provides insights into metabolisms of medicinal natural products.</title>
        <authorList>
            <person name="Kim T."/>
        </authorList>
    </citation>
    <scope>NUCLEOTIDE SEQUENCE [LARGE SCALE GENOMIC DNA]</scope>
    <source>
        <strain evidence="2">TK-2024</strain>
        <tissue evidence="2">Old leaves</tissue>
    </source>
</reference>
<sequence>MAYRVIFNKFLMPDNKTTSSGSILGSTEKDVKISNSRGMMQRGMQRGQVQLAGKSDPVGPTFDHSTGAAMLPCDVTASR</sequence>
<gene>
    <name evidence="2" type="ORF">V6N11_000765</name>
</gene>
<evidence type="ECO:0000313" key="3">
    <source>
        <dbReference type="Proteomes" id="UP001396334"/>
    </source>
</evidence>
<proteinExistence type="predicted"/>
<comment type="caution">
    <text evidence="2">The sequence shown here is derived from an EMBL/GenBank/DDBJ whole genome shotgun (WGS) entry which is preliminary data.</text>
</comment>
<feature type="compositionally biased region" description="Low complexity" evidence="1">
    <location>
        <begin position="37"/>
        <end position="48"/>
    </location>
</feature>
<accession>A0ABR2RXQ2</accession>
<protein>
    <submittedName>
        <fullName evidence="2">Uncharacterized protein</fullName>
    </submittedName>
</protein>
<keyword evidence="3" id="KW-1185">Reference proteome</keyword>
<name>A0ABR2RXQ2_9ROSI</name>
<dbReference type="Proteomes" id="UP001396334">
    <property type="component" value="Unassembled WGS sequence"/>
</dbReference>
<feature type="region of interest" description="Disordered" evidence="1">
    <location>
        <begin position="18"/>
        <end position="65"/>
    </location>
</feature>